<proteinExistence type="predicted"/>
<feature type="transmembrane region" description="Helical" evidence="1">
    <location>
        <begin position="21"/>
        <end position="51"/>
    </location>
</feature>
<dbReference type="AlphaFoldDB" id="A0A285NA50"/>
<keyword evidence="3" id="KW-1185">Reference proteome</keyword>
<feature type="transmembrane region" description="Helical" evidence="1">
    <location>
        <begin position="71"/>
        <end position="102"/>
    </location>
</feature>
<accession>A0A285NA50</accession>
<organism evidence="2 3">
    <name type="scientific">Natronoarchaeum philippinense</name>
    <dbReference type="NCBI Taxonomy" id="558529"/>
    <lineage>
        <taxon>Archaea</taxon>
        <taxon>Methanobacteriati</taxon>
        <taxon>Methanobacteriota</taxon>
        <taxon>Stenosarchaea group</taxon>
        <taxon>Halobacteria</taxon>
        <taxon>Halobacteriales</taxon>
        <taxon>Natronoarchaeaceae</taxon>
    </lineage>
</organism>
<keyword evidence="1" id="KW-1133">Transmembrane helix</keyword>
<name>A0A285NA50_NATPI</name>
<keyword evidence="1" id="KW-0472">Membrane</keyword>
<gene>
    <name evidence="2" type="ORF">SAMN06269185_1139</name>
</gene>
<keyword evidence="1" id="KW-0812">Transmembrane</keyword>
<dbReference type="RefSeq" id="WP_097008078.1">
    <property type="nucleotide sequence ID" value="NZ_OBEJ01000001.1"/>
</dbReference>
<dbReference type="Proteomes" id="UP000219453">
    <property type="component" value="Unassembled WGS sequence"/>
</dbReference>
<evidence type="ECO:0000313" key="2">
    <source>
        <dbReference type="EMBL" id="SNZ06352.1"/>
    </source>
</evidence>
<dbReference type="EMBL" id="OBEJ01000001">
    <property type="protein sequence ID" value="SNZ06352.1"/>
    <property type="molecule type" value="Genomic_DNA"/>
</dbReference>
<sequence length="117" mass="12674">MNEQRQLADYLRPGLEAFAILLGFVALTYTLLTPASFLLGFIFASACWLAASLDRLRLSGTNTRRIEDSTIVGLSALVLLYGLFTTGLLSAIGVVALLWIGVNVARIERAVRADDAE</sequence>
<reference evidence="2 3" key="1">
    <citation type="submission" date="2017-09" db="EMBL/GenBank/DDBJ databases">
        <authorList>
            <person name="Ehlers B."/>
            <person name="Leendertz F.H."/>
        </authorList>
    </citation>
    <scope>NUCLEOTIDE SEQUENCE [LARGE SCALE GENOMIC DNA]</scope>
    <source>
        <strain evidence="2 3">DSM 27208</strain>
    </source>
</reference>
<evidence type="ECO:0000256" key="1">
    <source>
        <dbReference type="SAM" id="Phobius"/>
    </source>
</evidence>
<protein>
    <submittedName>
        <fullName evidence="2">Uncharacterized protein</fullName>
    </submittedName>
</protein>
<evidence type="ECO:0000313" key="3">
    <source>
        <dbReference type="Proteomes" id="UP000219453"/>
    </source>
</evidence>